<feature type="binding site" evidence="6">
    <location>
        <position position="105"/>
    </location>
    <ligand>
        <name>(6R)-10-formyltetrahydrofolate</name>
        <dbReference type="ChEBI" id="CHEBI:195366"/>
    </ligand>
</feature>
<evidence type="ECO:0000313" key="9">
    <source>
        <dbReference type="Proteomes" id="UP000216024"/>
    </source>
</evidence>
<dbReference type="InterPro" id="IPR001555">
    <property type="entry name" value="GART_AS"/>
</dbReference>
<dbReference type="SUPFAM" id="SSF53328">
    <property type="entry name" value="Formyltransferase"/>
    <property type="match status" value="1"/>
</dbReference>
<comment type="caution">
    <text evidence="8">The sequence shown here is derived from an EMBL/GenBank/DDBJ whole genome shotgun (WGS) entry which is preliminary data.</text>
</comment>
<feature type="domain" description="Formyl transferase N-terminal" evidence="7">
    <location>
        <begin position="3"/>
        <end position="185"/>
    </location>
</feature>
<dbReference type="CDD" id="cd08645">
    <property type="entry name" value="FMT_core_GART"/>
    <property type="match status" value="1"/>
</dbReference>
<dbReference type="Gene3D" id="3.40.50.170">
    <property type="entry name" value="Formyl transferase, N-terminal domain"/>
    <property type="match status" value="1"/>
</dbReference>
<dbReference type="PANTHER" id="PTHR43369">
    <property type="entry name" value="PHOSPHORIBOSYLGLYCINAMIDE FORMYLTRANSFERASE"/>
    <property type="match status" value="1"/>
</dbReference>
<dbReference type="OrthoDB" id="9806170at2"/>
<dbReference type="HAMAP" id="MF_01930">
    <property type="entry name" value="PurN"/>
    <property type="match status" value="1"/>
</dbReference>
<dbReference type="InterPro" id="IPR036477">
    <property type="entry name" value="Formyl_transf_N_sf"/>
</dbReference>
<feature type="binding site" evidence="6">
    <location>
        <begin position="12"/>
        <end position="14"/>
    </location>
    <ligand>
        <name>N(1)-(5-phospho-beta-D-ribosyl)glycinamide</name>
        <dbReference type="ChEBI" id="CHEBI:143788"/>
    </ligand>
</feature>
<dbReference type="GO" id="GO:0006189">
    <property type="term" value="P:'de novo' IMP biosynthetic process"/>
    <property type="evidence" value="ECO:0007669"/>
    <property type="project" value="UniProtKB-UniRule"/>
</dbReference>
<reference evidence="8 9" key="1">
    <citation type="submission" date="2017-06" db="EMBL/GenBank/DDBJ databases">
        <title>Draft genome sequence of anaerobic fermentative bacterium Anaeromicrobium sediminis DY2726D isolated from West Pacific Ocean sediments.</title>
        <authorList>
            <person name="Zeng X."/>
        </authorList>
    </citation>
    <scope>NUCLEOTIDE SEQUENCE [LARGE SCALE GENOMIC DNA]</scope>
    <source>
        <strain evidence="8 9">DY2726D</strain>
    </source>
</reference>
<dbReference type="InterPro" id="IPR004607">
    <property type="entry name" value="GART"/>
</dbReference>
<feature type="active site" description="Proton donor" evidence="6">
    <location>
        <position position="107"/>
    </location>
</feature>
<dbReference type="UniPathway" id="UPA00074">
    <property type="reaction ID" value="UER00126"/>
</dbReference>
<dbReference type="InterPro" id="IPR002376">
    <property type="entry name" value="Formyl_transf_N"/>
</dbReference>
<evidence type="ECO:0000256" key="5">
    <source>
        <dbReference type="ARBA" id="ARBA00047664"/>
    </source>
</evidence>
<dbReference type="EC" id="2.1.2.2" evidence="6"/>
<protein>
    <recommendedName>
        <fullName evidence="6">Phosphoribosylglycinamide formyltransferase</fullName>
        <ecNumber evidence="6">2.1.2.2</ecNumber>
    </recommendedName>
    <alternativeName>
        <fullName evidence="6">5'-phosphoribosylglycinamide transformylase</fullName>
    </alternativeName>
    <alternativeName>
        <fullName evidence="6">GAR transformylase</fullName>
        <shortName evidence="6">GART</shortName>
    </alternativeName>
</protein>
<evidence type="ECO:0000256" key="1">
    <source>
        <dbReference type="ARBA" id="ARBA00005054"/>
    </source>
</evidence>
<feature type="site" description="Raises pKa of active site His" evidence="6">
    <location>
        <position position="148"/>
    </location>
</feature>
<evidence type="ECO:0000256" key="6">
    <source>
        <dbReference type="HAMAP-Rule" id="MF_01930"/>
    </source>
</evidence>
<name>A0A267MKF7_9FIRM</name>
<dbReference type="Pfam" id="PF00551">
    <property type="entry name" value="Formyl_trans_N"/>
    <property type="match status" value="1"/>
</dbReference>
<gene>
    <name evidence="6" type="primary">purN</name>
    <name evidence="8" type="ORF">CCE28_10410</name>
</gene>
<comment type="caution">
    <text evidence="6">Lacks conserved residue(s) required for the propagation of feature annotation.</text>
</comment>
<evidence type="ECO:0000256" key="4">
    <source>
        <dbReference type="ARBA" id="ARBA00038440"/>
    </source>
</evidence>
<dbReference type="EMBL" id="NIBG01000008">
    <property type="protein sequence ID" value="PAB59270.1"/>
    <property type="molecule type" value="Genomic_DNA"/>
</dbReference>
<sequence>MLNIAVFISGSGSNLQAIIDNVHEKNIDGEIKLILSDNKNAKGIERGKKHNIKTHVIEKAMGREHNTDEIVRILEDCKIDLIVLAGFLSILDEKITRLYPKKIINIHPSLIPKYCGRGFYGQKVHKAVIENKEKITGATVHFVDEGVDTGPIIKQKTCDVYEYDTVETVQKRVLEIEHEILVDVIKEFCR</sequence>
<dbReference type="PANTHER" id="PTHR43369:SF2">
    <property type="entry name" value="PHOSPHORIBOSYLGLYCINAMIDE FORMYLTRANSFERASE"/>
    <property type="match status" value="1"/>
</dbReference>
<evidence type="ECO:0000259" key="7">
    <source>
        <dbReference type="Pfam" id="PF00551"/>
    </source>
</evidence>
<dbReference type="RefSeq" id="WP_095133650.1">
    <property type="nucleotide sequence ID" value="NZ_NIBG01000008.1"/>
</dbReference>
<dbReference type="GO" id="GO:0004644">
    <property type="term" value="F:phosphoribosylglycinamide formyltransferase activity"/>
    <property type="evidence" value="ECO:0007669"/>
    <property type="project" value="UniProtKB-UniRule"/>
</dbReference>
<evidence type="ECO:0000256" key="2">
    <source>
        <dbReference type="ARBA" id="ARBA00022679"/>
    </source>
</evidence>
<evidence type="ECO:0000313" key="8">
    <source>
        <dbReference type="EMBL" id="PAB59270.1"/>
    </source>
</evidence>
<evidence type="ECO:0000256" key="3">
    <source>
        <dbReference type="ARBA" id="ARBA00022755"/>
    </source>
</evidence>
<comment type="pathway">
    <text evidence="1 6">Purine metabolism; IMP biosynthesis via de novo pathway; N(2)-formyl-N(1)-(5-phospho-D-ribosyl)glycinamide from N(1)-(5-phospho-D-ribosyl)glycinamide (10-formyl THF route): step 1/1.</text>
</comment>
<accession>A0A267MKF7</accession>
<keyword evidence="2 6" id="KW-0808">Transferase</keyword>
<feature type="binding site" evidence="6">
    <location>
        <position position="63"/>
    </location>
    <ligand>
        <name>(6R)-10-formyltetrahydrofolate</name>
        <dbReference type="ChEBI" id="CHEBI:195366"/>
    </ligand>
</feature>
<comment type="similarity">
    <text evidence="4 6">Belongs to the GART family.</text>
</comment>
<proteinExistence type="inferred from homology"/>
<dbReference type="PROSITE" id="PS00373">
    <property type="entry name" value="GART"/>
    <property type="match status" value="1"/>
</dbReference>
<dbReference type="NCBIfam" id="TIGR00639">
    <property type="entry name" value="PurN"/>
    <property type="match status" value="1"/>
</dbReference>
<dbReference type="GO" id="GO:0005829">
    <property type="term" value="C:cytosol"/>
    <property type="evidence" value="ECO:0007669"/>
    <property type="project" value="TreeGrafter"/>
</dbReference>
<keyword evidence="9" id="KW-1185">Reference proteome</keyword>
<comment type="catalytic activity">
    <reaction evidence="5 6">
        <text>N(1)-(5-phospho-beta-D-ribosyl)glycinamide + (6R)-10-formyltetrahydrofolate = N(2)-formyl-N(1)-(5-phospho-beta-D-ribosyl)glycinamide + (6S)-5,6,7,8-tetrahydrofolate + H(+)</text>
        <dbReference type="Rhea" id="RHEA:15053"/>
        <dbReference type="ChEBI" id="CHEBI:15378"/>
        <dbReference type="ChEBI" id="CHEBI:57453"/>
        <dbReference type="ChEBI" id="CHEBI:143788"/>
        <dbReference type="ChEBI" id="CHEBI:147286"/>
        <dbReference type="ChEBI" id="CHEBI:195366"/>
        <dbReference type="EC" id="2.1.2.2"/>
    </reaction>
</comment>
<keyword evidence="3 6" id="KW-0658">Purine biosynthesis</keyword>
<dbReference type="AlphaFoldDB" id="A0A267MKF7"/>
<dbReference type="Proteomes" id="UP000216024">
    <property type="component" value="Unassembled WGS sequence"/>
</dbReference>
<comment type="function">
    <text evidence="6">Catalyzes the transfer of a formyl group from 10-formyltetrahydrofolate to 5-phospho-ribosyl-glycinamide (GAR), producing 5-phospho-ribosyl-N-formylglycinamide (FGAR) and tetrahydrofolate.</text>
</comment>
<organism evidence="8 9">
    <name type="scientific">Anaeromicrobium sediminis</name>
    <dbReference type="NCBI Taxonomy" id="1478221"/>
    <lineage>
        <taxon>Bacteria</taxon>
        <taxon>Bacillati</taxon>
        <taxon>Bacillota</taxon>
        <taxon>Clostridia</taxon>
        <taxon>Peptostreptococcales</taxon>
        <taxon>Thermotaleaceae</taxon>
        <taxon>Anaeromicrobium</taxon>
    </lineage>
</organism>